<dbReference type="OrthoDB" id="2662290at2759"/>
<sequence length="348" mass="37714">MSDPRAHAIYTKLLLRRGHGYPLWIPESDDNLPAVYRNKGVSVGDLGILTDDGGFDFLFNVCAEADNPVNQGHVPPQFQPLRISSSHAIRKIPFHRKNSSITSAHVSKTTIAVDGSAEMTPFVTGGGGFEFSTSKAEAAILMLPDGGSSLDHLAREAPNGSLYLVTGCDKARSWMTAAASCPSESHAISVKFAIGPIMEGRIALQTSWSTPYIDADTRIYPDYPDPMPQQDNQCIFMRGFTITVRENSLMQKMLGPVQLKVIGGSSADAAPSFHSRSPYSSYQVNTTGSSSSRVLSSTGPVDNLDTADYWTNEDYKSLLQDSIGLIDLPGRSTEACNLQTPIRCVQVY</sequence>
<protein>
    <submittedName>
        <fullName evidence="1">Uncharacterized protein</fullName>
    </submittedName>
</protein>
<gene>
    <name evidence="1" type="ORF">ARMGADRAFT_1022037</name>
</gene>
<accession>A0A2H3E7B4</accession>
<evidence type="ECO:0000313" key="1">
    <source>
        <dbReference type="EMBL" id="PBL03336.1"/>
    </source>
</evidence>
<dbReference type="STRING" id="47427.A0A2H3E7B4"/>
<name>A0A2H3E7B4_ARMGA</name>
<reference evidence="2" key="1">
    <citation type="journal article" date="2017" name="Nat. Ecol. Evol.">
        <title>Genome expansion and lineage-specific genetic innovations in the forest pathogenic fungi Armillaria.</title>
        <authorList>
            <person name="Sipos G."/>
            <person name="Prasanna A.N."/>
            <person name="Walter M.C."/>
            <person name="O'Connor E."/>
            <person name="Balint B."/>
            <person name="Krizsan K."/>
            <person name="Kiss B."/>
            <person name="Hess J."/>
            <person name="Varga T."/>
            <person name="Slot J."/>
            <person name="Riley R."/>
            <person name="Boka B."/>
            <person name="Rigling D."/>
            <person name="Barry K."/>
            <person name="Lee J."/>
            <person name="Mihaltcheva S."/>
            <person name="LaButti K."/>
            <person name="Lipzen A."/>
            <person name="Waldron R."/>
            <person name="Moloney N.M."/>
            <person name="Sperisen C."/>
            <person name="Kredics L."/>
            <person name="Vagvoelgyi C."/>
            <person name="Patrignani A."/>
            <person name="Fitzpatrick D."/>
            <person name="Nagy I."/>
            <person name="Doyle S."/>
            <person name="Anderson J.B."/>
            <person name="Grigoriev I.V."/>
            <person name="Gueldener U."/>
            <person name="Muensterkoetter M."/>
            <person name="Nagy L.G."/>
        </authorList>
    </citation>
    <scope>NUCLEOTIDE SEQUENCE [LARGE SCALE GENOMIC DNA]</scope>
    <source>
        <strain evidence="2">Ar21-2</strain>
    </source>
</reference>
<dbReference type="AlphaFoldDB" id="A0A2H3E7B4"/>
<proteinExistence type="predicted"/>
<dbReference type="InParanoid" id="A0A2H3E7B4"/>
<keyword evidence="2" id="KW-1185">Reference proteome</keyword>
<evidence type="ECO:0000313" key="2">
    <source>
        <dbReference type="Proteomes" id="UP000217790"/>
    </source>
</evidence>
<organism evidence="1 2">
    <name type="scientific">Armillaria gallica</name>
    <name type="common">Bulbous honey fungus</name>
    <name type="synonym">Armillaria bulbosa</name>
    <dbReference type="NCBI Taxonomy" id="47427"/>
    <lineage>
        <taxon>Eukaryota</taxon>
        <taxon>Fungi</taxon>
        <taxon>Dikarya</taxon>
        <taxon>Basidiomycota</taxon>
        <taxon>Agaricomycotina</taxon>
        <taxon>Agaricomycetes</taxon>
        <taxon>Agaricomycetidae</taxon>
        <taxon>Agaricales</taxon>
        <taxon>Marasmiineae</taxon>
        <taxon>Physalacriaceae</taxon>
        <taxon>Armillaria</taxon>
    </lineage>
</organism>
<dbReference type="EMBL" id="KZ293644">
    <property type="protein sequence ID" value="PBL03336.1"/>
    <property type="molecule type" value="Genomic_DNA"/>
</dbReference>
<dbReference type="Proteomes" id="UP000217790">
    <property type="component" value="Unassembled WGS sequence"/>
</dbReference>
<dbReference type="OMA" id="RSTEACN"/>